<dbReference type="GO" id="GO:0003700">
    <property type="term" value="F:DNA-binding transcription factor activity"/>
    <property type="evidence" value="ECO:0007669"/>
    <property type="project" value="InterPro"/>
</dbReference>
<dbReference type="RefSeq" id="WP_183594377.1">
    <property type="nucleotide sequence ID" value="NZ_JACHWR010000003.1"/>
</dbReference>
<dbReference type="PANTHER" id="PTHR44846">
    <property type="entry name" value="MANNOSYL-D-GLYCERATE TRANSPORT/METABOLISM SYSTEM REPRESSOR MNGR-RELATED"/>
    <property type="match status" value="1"/>
</dbReference>
<keyword evidence="1" id="KW-0805">Transcription regulation</keyword>
<protein>
    <submittedName>
        <fullName evidence="5">GntR family transcriptional regulator</fullName>
    </submittedName>
</protein>
<dbReference type="AlphaFoldDB" id="A0A7W4VZ86"/>
<accession>A0A7W4VZ86</accession>
<evidence type="ECO:0000256" key="1">
    <source>
        <dbReference type="ARBA" id="ARBA00023015"/>
    </source>
</evidence>
<dbReference type="PROSITE" id="PS50949">
    <property type="entry name" value="HTH_GNTR"/>
    <property type="match status" value="1"/>
</dbReference>
<dbReference type="PRINTS" id="PR00035">
    <property type="entry name" value="HTHGNTR"/>
</dbReference>
<dbReference type="Gene3D" id="3.40.1410.10">
    <property type="entry name" value="Chorismate lyase-like"/>
    <property type="match status" value="1"/>
</dbReference>
<dbReference type="InterPro" id="IPR050679">
    <property type="entry name" value="Bact_HTH_transcr_reg"/>
</dbReference>
<evidence type="ECO:0000256" key="2">
    <source>
        <dbReference type="ARBA" id="ARBA00023125"/>
    </source>
</evidence>
<dbReference type="EMBL" id="JACHWR010000003">
    <property type="protein sequence ID" value="MBB3044516.1"/>
    <property type="molecule type" value="Genomic_DNA"/>
</dbReference>
<dbReference type="InterPro" id="IPR000524">
    <property type="entry name" value="Tscrpt_reg_HTH_GntR"/>
</dbReference>
<dbReference type="InterPro" id="IPR028978">
    <property type="entry name" value="Chorismate_lyase_/UTRA_dom_sf"/>
</dbReference>
<dbReference type="Proteomes" id="UP000589626">
    <property type="component" value="Unassembled WGS sequence"/>
</dbReference>
<dbReference type="Pfam" id="PF00392">
    <property type="entry name" value="GntR"/>
    <property type="match status" value="1"/>
</dbReference>
<organism evidence="5 6">
    <name type="scientific">Nocardioides soli</name>
    <dbReference type="NCBI Taxonomy" id="1036020"/>
    <lineage>
        <taxon>Bacteria</taxon>
        <taxon>Bacillati</taxon>
        <taxon>Actinomycetota</taxon>
        <taxon>Actinomycetes</taxon>
        <taxon>Propionibacteriales</taxon>
        <taxon>Nocardioidaceae</taxon>
        <taxon>Nocardioides</taxon>
    </lineage>
</organism>
<evidence type="ECO:0000313" key="5">
    <source>
        <dbReference type="EMBL" id="MBB3044516.1"/>
    </source>
</evidence>
<gene>
    <name evidence="5" type="ORF">FHU40_004353</name>
</gene>
<dbReference type="SUPFAM" id="SSF46785">
    <property type="entry name" value="Winged helix' DNA-binding domain"/>
    <property type="match status" value="1"/>
</dbReference>
<keyword evidence="6" id="KW-1185">Reference proteome</keyword>
<dbReference type="CDD" id="cd07377">
    <property type="entry name" value="WHTH_GntR"/>
    <property type="match status" value="1"/>
</dbReference>
<dbReference type="SUPFAM" id="SSF64288">
    <property type="entry name" value="Chorismate lyase-like"/>
    <property type="match status" value="1"/>
</dbReference>
<evidence type="ECO:0000259" key="4">
    <source>
        <dbReference type="PROSITE" id="PS50949"/>
    </source>
</evidence>
<dbReference type="GO" id="GO:0045892">
    <property type="term" value="P:negative regulation of DNA-templated transcription"/>
    <property type="evidence" value="ECO:0007669"/>
    <property type="project" value="TreeGrafter"/>
</dbReference>
<dbReference type="Gene3D" id="1.10.10.10">
    <property type="entry name" value="Winged helix-like DNA-binding domain superfamily/Winged helix DNA-binding domain"/>
    <property type="match status" value="1"/>
</dbReference>
<dbReference type="GO" id="GO:0003677">
    <property type="term" value="F:DNA binding"/>
    <property type="evidence" value="ECO:0007669"/>
    <property type="project" value="UniProtKB-KW"/>
</dbReference>
<dbReference type="InterPro" id="IPR036388">
    <property type="entry name" value="WH-like_DNA-bd_sf"/>
</dbReference>
<dbReference type="InterPro" id="IPR036390">
    <property type="entry name" value="WH_DNA-bd_sf"/>
</dbReference>
<comment type="caution">
    <text evidence="5">The sequence shown here is derived from an EMBL/GenBank/DDBJ whole genome shotgun (WGS) entry which is preliminary data.</text>
</comment>
<sequence>MIRLSRRAGDPPLYAQLAEVLTSQISAGEFEVGSLLPPEHSLANAYGLSRATVVKALDTLADRGLVVKQQGKGTFVTSTPLDRPLNGLGGFTDHVTSLGMKPGQQLLSRGEVAATEDPLHEPYRPDSRLYELVRRRLVGNTPVGTQHSVLPYEVADAIGLDDDGVLEPSFSLYARLERSPYAPRRARETLRAINCSEEDALTLEVDPGTALIEAMRESTDGSGRVVEVVRARYLGSWYVYRVELS</sequence>
<keyword evidence="3" id="KW-0804">Transcription</keyword>
<proteinExistence type="predicted"/>
<dbReference type="PANTHER" id="PTHR44846:SF17">
    <property type="entry name" value="GNTR-FAMILY TRANSCRIPTIONAL REGULATOR"/>
    <property type="match status" value="1"/>
</dbReference>
<evidence type="ECO:0000313" key="6">
    <source>
        <dbReference type="Proteomes" id="UP000589626"/>
    </source>
</evidence>
<evidence type="ECO:0000256" key="3">
    <source>
        <dbReference type="ARBA" id="ARBA00023163"/>
    </source>
</evidence>
<dbReference type="Pfam" id="PF07702">
    <property type="entry name" value="UTRA"/>
    <property type="match status" value="1"/>
</dbReference>
<reference evidence="5 6" key="1">
    <citation type="submission" date="2020-08" db="EMBL/GenBank/DDBJ databases">
        <title>Sequencing the genomes of 1000 actinobacteria strains.</title>
        <authorList>
            <person name="Klenk H.-P."/>
        </authorList>
    </citation>
    <scope>NUCLEOTIDE SEQUENCE [LARGE SCALE GENOMIC DNA]</scope>
    <source>
        <strain evidence="5 6">DSM 105498</strain>
    </source>
</reference>
<name>A0A7W4VZ86_9ACTN</name>
<feature type="domain" description="HTH gntR-type" evidence="4">
    <location>
        <begin position="11"/>
        <end position="79"/>
    </location>
</feature>
<dbReference type="SMART" id="SM00866">
    <property type="entry name" value="UTRA"/>
    <property type="match status" value="1"/>
</dbReference>
<keyword evidence="2" id="KW-0238">DNA-binding</keyword>
<dbReference type="SMART" id="SM00345">
    <property type="entry name" value="HTH_GNTR"/>
    <property type="match status" value="1"/>
</dbReference>
<dbReference type="InterPro" id="IPR011663">
    <property type="entry name" value="UTRA"/>
</dbReference>